<dbReference type="GO" id="GO:0006412">
    <property type="term" value="P:translation"/>
    <property type="evidence" value="ECO:0007669"/>
    <property type="project" value="InterPro"/>
</dbReference>
<proteinExistence type="inferred from homology"/>
<evidence type="ECO:0000256" key="1">
    <source>
        <dbReference type="ARBA" id="ARBA00006227"/>
    </source>
</evidence>
<feature type="region of interest" description="Disordered" evidence="4">
    <location>
        <begin position="149"/>
        <end position="194"/>
    </location>
</feature>
<dbReference type="SUPFAM" id="SSF52161">
    <property type="entry name" value="Ribosomal protein L13"/>
    <property type="match status" value="1"/>
</dbReference>
<gene>
    <name evidence="5" type="ORF">Glove_261g25</name>
</gene>
<organism evidence="5 6">
    <name type="scientific">Diversispora epigaea</name>
    <dbReference type="NCBI Taxonomy" id="1348612"/>
    <lineage>
        <taxon>Eukaryota</taxon>
        <taxon>Fungi</taxon>
        <taxon>Fungi incertae sedis</taxon>
        <taxon>Mucoromycota</taxon>
        <taxon>Glomeromycotina</taxon>
        <taxon>Glomeromycetes</taxon>
        <taxon>Diversisporales</taxon>
        <taxon>Diversisporaceae</taxon>
        <taxon>Diversispora</taxon>
    </lineage>
</organism>
<evidence type="ECO:0000256" key="4">
    <source>
        <dbReference type="SAM" id="MobiDB-lite"/>
    </source>
</evidence>
<dbReference type="PANTHER" id="PTHR11545:SF2">
    <property type="entry name" value="LARGE RIBOSOMAL SUBUNIT PROTEIN UL13M"/>
    <property type="match status" value="1"/>
</dbReference>
<dbReference type="GO" id="GO:0017148">
    <property type="term" value="P:negative regulation of translation"/>
    <property type="evidence" value="ECO:0007669"/>
    <property type="project" value="TreeGrafter"/>
</dbReference>
<dbReference type="Pfam" id="PF00572">
    <property type="entry name" value="Ribosomal_L13"/>
    <property type="match status" value="1"/>
</dbReference>
<dbReference type="STRING" id="1348612.A0A397I6K0"/>
<keyword evidence="3" id="KW-0687">Ribonucleoprotein</keyword>
<accession>A0A397I6K0</accession>
<evidence type="ECO:0008006" key="7">
    <source>
        <dbReference type="Google" id="ProtNLM"/>
    </source>
</evidence>
<dbReference type="GO" id="GO:0003735">
    <property type="term" value="F:structural constituent of ribosome"/>
    <property type="evidence" value="ECO:0007669"/>
    <property type="project" value="InterPro"/>
</dbReference>
<protein>
    <recommendedName>
        <fullName evidence="7">Ribosomal protein L13</fullName>
    </recommendedName>
</protein>
<sequence length="262" mass="30180">MSLSIGNTGLAYARIWHLVDARQRILGRLATKIATTLTGKHKPIYDPASDCGDYVVVINAKEIVVTGKKEEQKVYRSHSGYPGGLKTIPYKTMMKKKPTEIIRKAVSGMLPKNRLRDVRLERLKIFPDENHPYEANIIKNYDHTFLNNLPVDKKPQKMTPEKRKELKEKIKKSEANSVKGKKKKGAKANQNHILEDMNNNVSINYNLIEKTIKNRPPEKDDNDNEINLLQKKQPPKDEDKINLLQKKQPKKDKDKINKLQKK</sequence>
<dbReference type="InterPro" id="IPR036899">
    <property type="entry name" value="Ribosomal_uL13_sf"/>
</dbReference>
<dbReference type="Proteomes" id="UP000266861">
    <property type="component" value="Unassembled WGS sequence"/>
</dbReference>
<evidence type="ECO:0000313" key="5">
    <source>
        <dbReference type="EMBL" id="RHZ71215.1"/>
    </source>
</evidence>
<keyword evidence="2" id="KW-0689">Ribosomal protein</keyword>
<dbReference type="NCBIfam" id="TIGR01066">
    <property type="entry name" value="rplM_bact"/>
    <property type="match status" value="1"/>
</dbReference>
<name>A0A397I6K0_9GLOM</name>
<dbReference type="PANTHER" id="PTHR11545">
    <property type="entry name" value="RIBOSOMAL PROTEIN L13"/>
    <property type="match status" value="1"/>
</dbReference>
<feature type="region of interest" description="Disordered" evidence="4">
    <location>
        <begin position="213"/>
        <end position="262"/>
    </location>
</feature>
<dbReference type="InterPro" id="IPR005823">
    <property type="entry name" value="Ribosomal_uL13_bac-type"/>
</dbReference>
<comment type="similarity">
    <text evidence="1">Belongs to the universal ribosomal protein uL13 family.</text>
</comment>
<comment type="caution">
    <text evidence="5">The sequence shown here is derived from an EMBL/GenBank/DDBJ whole genome shotgun (WGS) entry which is preliminary data.</text>
</comment>
<evidence type="ECO:0000256" key="3">
    <source>
        <dbReference type="ARBA" id="ARBA00023274"/>
    </source>
</evidence>
<keyword evidence="6" id="KW-1185">Reference proteome</keyword>
<feature type="compositionally biased region" description="Basic and acidic residues" evidence="4">
    <location>
        <begin position="251"/>
        <end position="262"/>
    </location>
</feature>
<dbReference type="Gene3D" id="3.90.1180.10">
    <property type="entry name" value="Ribosomal protein L13"/>
    <property type="match status" value="1"/>
</dbReference>
<evidence type="ECO:0000256" key="2">
    <source>
        <dbReference type="ARBA" id="ARBA00022980"/>
    </source>
</evidence>
<dbReference type="AlphaFoldDB" id="A0A397I6K0"/>
<feature type="compositionally biased region" description="Basic and acidic residues" evidence="4">
    <location>
        <begin position="151"/>
        <end position="174"/>
    </location>
</feature>
<dbReference type="InterPro" id="IPR005822">
    <property type="entry name" value="Ribosomal_uL13"/>
</dbReference>
<dbReference type="HAMAP" id="MF_01366">
    <property type="entry name" value="Ribosomal_uL13"/>
    <property type="match status" value="1"/>
</dbReference>
<dbReference type="GO" id="GO:0005762">
    <property type="term" value="C:mitochondrial large ribosomal subunit"/>
    <property type="evidence" value="ECO:0007669"/>
    <property type="project" value="TreeGrafter"/>
</dbReference>
<evidence type="ECO:0000313" key="6">
    <source>
        <dbReference type="Proteomes" id="UP000266861"/>
    </source>
</evidence>
<dbReference type="OrthoDB" id="274622at2759"/>
<dbReference type="EMBL" id="PQFF01000239">
    <property type="protein sequence ID" value="RHZ71215.1"/>
    <property type="molecule type" value="Genomic_DNA"/>
</dbReference>
<dbReference type="CDD" id="cd00392">
    <property type="entry name" value="Ribosomal_L13"/>
    <property type="match status" value="1"/>
</dbReference>
<reference evidence="5 6" key="1">
    <citation type="submission" date="2018-08" db="EMBL/GenBank/DDBJ databases">
        <title>Genome and evolution of the arbuscular mycorrhizal fungus Diversispora epigaea (formerly Glomus versiforme) and its bacterial endosymbionts.</title>
        <authorList>
            <person name="Sun X."/>
            <person name="Fei Z."/>
            <person name="Harrison M."/>
        </authorList>
    </citation>
    <scope>NUCLEOTIDE SEQUENCE [LARGE SCALE GENOMIC DNA]</scope>
    <source>
        <strain evidence="5 6">IT104</strain>
    </source>
</reference>
<dbReference type="GO" id="GO:0003729">
    <property type="term" value="F:mRNA binding"/>
    <property type="evidence" value="ECO:0007669"/>
    <property type="project" value="TreeGrafter"/>
</dbReference>